<dbReference type="OrthoDB" id="3660033at2"/>
<dbReference type="Proteomes" id="UP000239494">
    <property type="component" value="Unassembled WGS sequence"/>
</dbReference>
<proteinExistence type="predicted"/>
<dbReference type="Pfam" id="PF12833">
    <property type="entry name" value="HTH_18"/>
    <property type="match status" value="1"/>
</dbReference>
<protein>
    <submittedName>
        <fullName evidence="4">Transcriptional regulator GlxA family with amidase domain</fullName>
    </submittedName>
</protein>
<dbReference type="GO" id="GO:0003700">
    <property type="term" value="F:DNA-binding transcription factor activity"/>
    <property type="evidence" value="ECO:0007669"/>
    <property type="project" value="InterPro"/>
</dbReference>
<dbReference type="CDD" id="cd03137">
    <property type="entry name" value="GATase1_AraC_1"/>
    <property type="match status" value="1"/>
</dbReference>
<dbReference type="Gene3D" id="1.10.10.60">
    <property type="entry name" value="Homeodomain-like"/>
    <property type="match status" value="1"/>
</dbReference>
<dbReference type="Pfam" id="PF01965">
    <property type="entry name" value="DJ-1_PfpI"/>
    <property type="match status" value="1"/>
</dbReference>
<dbReference type="Gene3D" id="3.40.50.880">
    <property type="match status" value="1"/>
</dbReference>
<keyword evidence="5" id="KW-1185">Reference proteome</keyword>
<dbReference type="AlphaFoldDB" id="A0A2T0SSI4"/>
<reference evidence="4 5" key="1">
    <citation type="submission" date="2018-03" db="EMBL/GenBank/DDBJ databases">
        <title>Genomic Encyclopedia of Archaeal and Bacterial Type Strains, Phase II (KMG-II): from individual species to whole genera.</title>
        <authorList>
            <person name="Goeker M."/>
        </authorList>
    </citation>
    <scope>NUCLEOTIDE SEQUENCE [LARGE SCALE GENOMIC DNA]</scope>
    <source>
        <strain evidence="4 5">DSM 44720</strain>
    </source>
</reference>
<evidence type="ECO:0000313" key="4">
    <source>
        <dbReference type="EMBL" id="PRY36375.1"/>
    </source>
</evidence>
<evidence type="ECO:0000256" key="1">
    <source>
        <dbReference type="ARBA" id="ARBA00023015"/>
    </source>
</evidence>
<feature type="domain" description="HTH araC/xylS-type" evidence="3">
    <location>
        <begin position="224"/>
        <end position="322"/>
    </location>
</feature>
<dbReference type="SUPFAM" id="SSF46689">
    <property type="entry name" value="Homeodomain-like"/>
    <property type="match status" value="2"/>
</dbReference>
<dbReference type="PANTHER" id="PTHR43130">
    <property type="entry name" value="ARAC-FAMILY TRANSCRIPTIONAL REGULATOR"/>
    <property type="match status" value="1"/>
</dbReference>
<dbReference type="InterPro" id="IPR009057">
    <property type="entry name" value="Homeodomain-like_sf"/>
</dbReference>
<dbReference type="SUPFAM" id="SSF52317">
    <property type="entry name" value="Class I glutamine amidotransferase-like"/>
    <property type="match status" value="1"/>
</dbReference>
<keyword evidence="2" id="KW-0804">Transcription</keyword>
<organism evidence="4 5">
    <name type="scientific">Umezawaea tangerina</name>
    <dbReference type="NCBI Taxonomy" id="84725"/>
    <lineage>
        <taxon>Bacteria</taxon>
        <taxon>Bacillati</taxon>
        <taxon>Actinomycetota</taxon>
        <taxon>Actinomycetes</taxon>
        <taxon>Pseudonocardiales</taxon>
        <taxon>Pseudonocardiaceae</taxon>
        <taxon>Umezawaea</taxon>
    </lineage>
</organism>
<evidence type="ECO:0000256" key="2">
    <source>
        <dbReference type="ARBA" id="ARBA00023163"/>
    </source>
</evidence>
<dbReference type="InterPro" id="IPR002818">
    <property type="entry name" value="DJ-1/PfpI"/>
</dbReference>
<evidence type="ECO:0000313" key="5">
    <source>
        <dbReference type="Proteomes" id="UP000239494"/>
    </source>
</evidence>
<comment type="caution">
    <text evidence="4">The sequence shown here is derived from an EMBL/GenBank/DDBJ whole genome shotgun (WGS) entry which is preliminary data.</text>
</comment>
<name>A0A2T0SSI4_9PSEU</name>
<gene>
    <name evidence="4" type="ORF">CLV43_112303</name>
</gene>
<dbReference type="InterPro" id="IPR029062">
    <property type="entry name" value="Class_I_gatase-like"/>
</dbReference>
<sequence>MCKNRAMRRHEVAVLALDQVTGFDLGTPTQVLGTARDERERPYYRVRVCTPGNLPVRSSAGYSVQGDHGLELLAEVDTIIVSGQYRADVLHRDPLSDDVLRALVAAAPTTRIVSICTGAFVLAAAGLLDGRRATTHWWYADAFREMFPHVDLDPDVLFVDEGDVLTSAGVGAGIDLCLHLVRKDFGTEAANRTARRCVVPPWRSGGQSQYVERPVPPVETTSTAPAREWALGRLDEALDLRTLAEHVRMSVRTFTRRFREETGLSPGKWLTQQRVERARHLLESTDLPVDEVARRSGFGTGAALRQQMSAALGVAPSVYRNTFRASA</sequence>
<dbReference type="SMART" id="SM00342">
    <property type="entry name" value="HTH_ARAC"/>
    <property type="match status" value="1"/>
</dbReference>
<dbReference type="InterPro" id="IPR018060">
    <property type="entry name" value="HTH_AraC"/>
</dbReference>
<keyword evidence="1" id="KW-0805">Transcription regulation</keyword>
<dbReference type="EMBL" id="PVTF01000012">
    <property type="protein sequence ID" value="PRY36375.1"/>
    <property type="molecule type" value="Genomic_DNA"/>
</dbReference>
<accession>A0A2T0SSI4</accession>
<dbReference type="InterPro" id="IPR052158">
    <property type="entry name" value="INH-QAR"/>
</dbReference>
<dbReference type="PROSITE" id="PS01124">
    <property type="entry name" value="HTH_ARAC_FAMILY_2"/>
    <property type="match status" value="1"/>
</dbReference>
<dbReference type="GO" id="GO:0043565">
    <property type="term" value="F:sequence-specific DNA binding"/>
    <property type="evidence" value="ECO:0007669"/>
    <property type="project" value="InterPro"/>
</dbReference>
<evidence type="ECO:0000259" key="3">
    <source>
        <dbReference type="PROSITE" id="PS01124"/>
    </source>
</evidence>
<dbReference type="PANTHER" id="PTHR43130:SF3">
    <property type="entry name" value="HTH-TYPE TRANSCRIPTIONAL REGULATOR RV1931C"/>
    <property type="match status" value="1"/>
</dbReference>